<comment type="caution">
    <text evidence="2">The sequence shown here is derived from an EMBL/GenBank/DDBJ whole genome shotgun (WGS) entry which is preliminary data.</text>
</comment>
<evidence type="ECO:0000313" key="3">
    <source>
        <dbReference type="Proteomes" id="UP000266673"/>
    </source>
</evidence>
<accession>A0A397U4K5</accession>
<dbReference type="Proteomes" id="UP000266673">
    <property type="component" value="Unassembled WGS sequence"/>
</dbReference>
<organism evidence="2 3">
    <name type="scientific">Gigaspora rosea</name>
    <dbReference type="NCBI Taxonomy" id="44941"/>
    <lineage>
        <taxon>Eukaryota</taxon>
        <taxon>Fungi</taxon>
        <taxon>Fungi incertae sedis</taxon>
        <taxon>Mucoromycota</taxon>
        <taxon>Glomeromycotina</taxon>
        <taxon>Glomeromycetes</taxon>
        <taxon>Diversisporales</taxon>
        <taxon>Gigasporaceae</taxon>
        <taxon>Gigaspora</taxon>
    </lineage>
</organism>
<sequence length="72" mass="8679">MSEQNGNIKVIICVPYSDSFFGVACLFERERERKREREKENERGRKREREKEGEREREIRSERGSIKIFLGT</sequence>
<name>A0A397U4K5_9GLOM</name>
<dbReference type="EMBL" id="QKWP01002037">
    <property type="protein sequence ID" value="RIB05172.1"/>
    <property type="molecule type" value="Genomic_DNA"/>
</dbReference>
<protein>
    <submittedName>
        <fullName evidence="2">Uncharacterized protein</fullName>
    </submittedName>
</protein>
<gene>
    <name evidence="2" type="ORF">C2G38_2220403</name>
</gene>
<evidence type="ECO:0000256" key="1">
    <source>
        <dbReference type="SAM" id="MobiDB-lite"/>
    </source>
</evidence>
<proteinExistence type="predicted"/>
<keyword evidence="3" id="KW-1185">Reference proteome</keyword>
<dbReference type="AlphaFoldDB" id="A0A397U4K5"/>
<evidence type="ECO:0000313" key="2">
    <source>
        <dbReference type="EMBL" id="RIB05172.1"/>
    </source>
</evidence>
<reference evidence="2 3" key="1">
    <citation type="submission" date="2018-06" db="EMBL/GenBank/DDBJ databases">
        <title>Comparative genomics reveals the genomic features of Rhizophagus irregularis, R. cerebriforme, R. diaphanum and Gigaspora rosea, and their symbiotic lifestyle signature.</title>
        <authorList>
            <person name="Morin E."/>
            <person name="San Clemente H."/>
            <person name="Chen E.C.H."/>
            <person name="De La Providencia I."/>
            <person name="Hainaut M."/>
            <person name="Kuo A."/>
            <person name="Kohler A."/>
            <person name="Murat C."/>
            <person name="Tang N."/>
            <person name="Roy S."/>
            <person name="Loubradou J."/>
            <person name="Henrissat B."/>
            <person name="Grigoriev I.V."/>
            <person name="Corradi N."/>
            <person name="Roux C."/>
            <person name="Martin F.M."/>
        </authorList>
    </citation>
    <scope>NUCLEOTIDE SEQUENCE [LARGE SCALE GENOMIC DNA]</scope>
    <source>
        <strain evidence="2 3">DAOM 194757</strain>
    </source>
</reference>
<feature type="region of interest" description="Disordered" evidence="1">
    <location>
        <begin position="32"/>
        <end position="72"/>
    </location>
</feature>
<feature type="compositionally biased region" description="Basic and acidic residues" evidence="1">
    <location>
        <begin position="32"/>
        <end position="65"/>
    </location>
</feature>